<evidence type="ECO:0000256" key="1">
    <source>
        <dbReference type="ARBA" id="ARBA00023015"/>
    </source>
</evidence>
<dbReference type="Proteomes" id="UP001056429">
    <property type="component" value="Unassembled WGS sequence"/>
</dbReference>
<dbReference type="Pfam" id="PF01047">
    <property type="entry name" value="MarR"/>
    <property type="match status" value="1"/>
</dbReference>
<dbReference type="PANTHER" id="PTHR42756:SF2">
    <property type="entry name" value="MARR FAMILY REGULATORY PROTEIN"/>
    <property type="match status" value="1"/>
</dbReference>
<dbReference type="Gene3D" id="1.10.10.10">
    <property type="entry name" value="Winged helix-like DNA-binding domain superfamily/Winged helix DNA-binding domain"/>
    <property type="match status" value="1"/>
</dbReference>
<evidence type="ECO:0000313" key="5">
    <source>
        <dbReference type="EMBL" id="MCM1989466.1"/>
    </source>
</evidence>
<evidence type="ECO:0000256" key="3">
    <source>
        <dbReference type="ARBA" id="ARBA00023163"/>
    </source>
</evidence>
<dbReference type="PROSITE" id="PS50995">
    <property type="entry name" value="HTH_MARR_2"/>
    <property type="match status" value="1"/>
</dbReference>
<keyword evidence="6" id="KW-1185">Reference proteome</keyword>
<keyword evidence="2" id="KW-0238">DNA-binding</keyword>
<protein>
    <submittedName>
        <fullName evidence="5">MarR family transcriptional regulator</fullName>
    </submittedName>
</protein>
<accession>A0A9J6NYE6</accession>
<reference evidence="5" key="2">
    <citation type="submission" date="2021-04" db="EMBL/GenBank/DDBJ databases">
        <authorList>
            <person name="Dong X."/>
        </authorList>
    </citation>
    <scope>NUCLEOTIDE SEQUENCE</scope>
    <source>
        <strain evidence="5">ZWT</strain>
    </source>
</reference>
<dbReference type="SUPFAM" id="SSF46785">
    <property type="entry name" value="Winged helix' DNA-binding domain"/>
    <property type="match status" value="1"/>
</dbReference>
<dbReference type="GO" id="GO:0003700">
    <property type="term" value="F:DNA-binding transcription factor activity"/>
    <property type="evidence" value="ECO:0007669"/>
    <property type="project" value="InterPro"/>
</dbReference>
<gene>
    <name evidence="5" type="ORF">KDK92_06915</name>
</gene>
<dbReference type="RefSeq" id="WP_250858461.1">
    <property type="nucleotide sequence ID" value="NZ_JAGSOJ010000001.1"/>
</dbReference>
<name>A0A9J6NYE6_9CLOT</name>
<evidence type="ECO:0000256" key="2">
    <source>
        <dbReference type="ARBA" id="ARBA00023125"/>
    </source>
</evidence>
<reference evidence="5" key="1">
    <citation type="journal article" date="2021" name="mSystems">
        <title>Bacteria and Archaea Synergistically Convert Glycine Betaine to Biogenic Methane in the Formosa Cold Seep of the South China Sea.</title>
        <authorList>
            <person name="Li L."/>
            <person name="Zhang W."/>
            <person name="Zhang S."/>
            <person name="Song L."/>
            <person name="Sun Q."/>
            <person name="Zhang H."/>
            <person name="Xiang H."/>
            <person name="Dong X."/>
        </authorList>
    </citation>
    <scope>NUCLEOTIDE SEQUENCE</scope>
    <source>
        <strain evidence="5">ZWT</strain>
    </source>
</reference>
<feature type="domain" description="HTH marR-type" evidence="4">
    <location>
        <begin position="2"/>
        <end position="134"/>
    </location>
</feature>
<dbReference type="PANTHER" id="PTHR42756">
    <property type="entry name" value="TRANSCRIPTIONAL REGULATOR, MARR"/>
    <property type="match status" value="1"/>
</dbReference>
<proteinExistence type="predicted"/>
<organism evidence="5 6">
    <name type="scientific">Oceanirhabdus seepicola</name>
    <dbReference type="NCBI Taxonomy" id="2828781"/>
    <lineage>
        <taxon>Bacteria</taxon>
        <taxon>Bacillati</taxon>
        <taxon>Bacillota</taxon>
        <taxon>Clostridia</taxon>
        <taxon>Eubacteriales</taxon>
        <taxon>Clostridiaceae</taxon>
        <taxon>Oceanirhabdus</taxon>
    </lineage>
</organism>
<dbReference type="EMBL" id="JAGSOJ010000001">
    <property type="protein sequence ID" value="MCM1989466.1"/>
    <property type="molecule type" value="Genomic_DNA"/>
</dbReference>
<dbReference type="SMART" id="SM00347">
    <property type="entry name" value="HTH_MARR"/>
    <property type="match status" value="1"/>
</dbReference>
<evidence type="ECO:0000259" key="4">
    <source>
        <dbReference type="PROSITE" id="PS50995"/>
    </source>
</evidence>
<evidence type="ECO:0000313" key="6">
    <source>
        <dbReference type="Proteomes" id="UP001056429"/>
    </source>
</evidence>
<dbReference type="PRINTS" id="PR00598">
    <property type="entry name" value="HTHMARR"/>
</dbReference>
<dbReference type="InterPro" id="IPR036388">
    <property type="entry name" value="WH-like_DNA-bd_sf"/>
</dbReference>
<keyword evidence="3" id="KW-0804">Transcription</keyword>
<sequence>MDYFILREIGMVARCVNSISDIEFREISLEKGQYLFLVRICENPGINQERLSNMLKVDKTTTAKAVKKLILKGYIIKEQSEKDKRSFKLYPNEKAKEIYEFLRKEEDYTTKNALKDFSDEEKEIAYKLLNKMRLNIEKDWEVVKKGMNRDYLD</sequence>
<dbReference type="AlphaFoldDB" id="A0A9J6NYE6"/>
<keyword evidence="1" id="KW-0805">Transcription regulation</keyword>
<dbReference type="GO" id="GO:0003677">
    <property type="term" value="F:DNA binding"/>
    <property type="evidence" value="ECO:0007669"/>
    <property type="project" value="UniProtKB-KW"/>
</dbReference>
<comment type="caution">
    <text evidence="5">The sequence shown here is derived from an EMBL/GenBank/DDBJ whole genome shotgun (WGS) entry which is preliminary data.</text>
</comment>
<dbReference type="InterPro" id="IPR036390">
    <property type="entry name" value="WH_DNA-bd_sf"/>
</dbReference>
<dbReference type="InterPro" id="IPR000835">
    <property type="entry name" value="HTH_MarR-typ"/>
</dbReference>